<evidence type="ECO:0000313" key="3">
    <source>
        <dbReference type="Proteomes" id="UP000217784"/>
    </source>
</evidence>
<gene>
    <name evidence="2" type="ORF">ASJ80_10780</name>
</gene>
<feature type="region of interest" description="Disordered" evidence="1">
    <location>
        <begin position="25"/>
        <end position="48"/>
    </location>
</feature>
<name>A0A2A2H5S9_METBR</name>
<comment type="caution">
    <text evidence="2">The sequence shown here is derived from an EMBL/GenBank/DDBJ whole genome shotgun (WGS) entry which is preliminary data.</text>
</comment>
<reference evidence="2 3" key="1">
    <citation type="journal article" date="2017" name="BMC Genomics">
        <title>Genomic analysis of methanogenic archaea reveals a shift towards energy conservation.</title>
        <authorList>
            <person name="Gilmore S.P."/>
            <person name="Henske J.K."/>
            <person name="Sexton J.A."/>
            <person name="Solomon K.V."/>
            <person name="Seppala S."/>
            <person name="Yoo J.I."/>
            <person name="Huyett L.M."/>
            <person name="Pressman A."/>
            <person name="Cogan J.Z."/>
            <person name="Kivenson V."/>
            <person name="Peng X."/>
            <person name="Tan Y."/>
            <person name="Valentine D.L."/>
            <person name="O'Malley M.A."/>
        </authorList>
    </citation>
    <scope>NUCLEOTIDE SEQUENCE [LARGE SCALE GENOMIC DNA]</scope>
    <source>
        <strain evidence="2 3">M.o.H.</strain>
    </source>
</reference>
<proteinExistence type="predicted"/>
<protein>
    <submittedName>
        <fullName evidence="2">Uncharacterized protein</fullName>
    </submittedName>
</protein>
<dbReference type="Proteomes" id="UP000217784">
    <property type="component" value="Unassembled WGS sequence"/>
</dbReference>
<feature type="compositionally biased region" description="Polar residues" evidence="1">
    <location>
        <begin position="25"/>
        <end position="40"/>
    </location>
</feature>
<dbReference type="EMBL" id="LMVM01000012">
    <property type="protein sequence ID" value="PAV04789.1"/>
    <property type="molecule type" value="Genomic_DNA"/>
</dbReference>
<dbReference type="AlphaFoldDB" id="A0A2A2H5S9"/>
<accession>A0A2A2H5S9</accession>
<evidence type="ECO:0000256" key="1">
    <source>
        <dbReference type="SAM" id="MobiDB-lite"/>
    </source>
</evidence>
<sequence length="130" mass="14351">MVIGVAIVGLFSGVLNDQSANYSTESKVVQSPSQPDNGQVASEPKAKAKVRKDVLVVTARCSCSCYRDYKLHDPSWINYCPVCHRHGTLIFEKTSDCPEGMIRCTCCDADFCAVHGKEHVYRHPTYLVPA</sequence>
<evidence type="ECO:0000313" key="2">
    <source>
        <dbReference type="EMBL" id="PAV04789.1"/>
    </source>
</evidence>
<organism evidence="2 3">
    <name type="scientific">Methanobacterium bryantii</name>
    <dbReference type="NCBI Taxonomy" id="2161"/>
    <lineage>
        <taxon>Archaea</taxon>
        <taxon>Methanobacteriati</taxon>
        <taxon>Methanobacteriota</taxon>
        <taxon>Methanomada group</taxon>
        <taxon>Methanobacteria</taxon>
        <taxon>Methanobacteriales</taxon>
        <taxon>Methanobacteriaceae</taxon>
        <taxon>Methanobacterium</taxon>
    </lineage>
</organism>
<keyword evidence="3" id="KW-1185">Reference proteome</keyword>